<evidence type="ECO:0000256" key="1">
    <source>
        <dbReference type="SAM" id="MobiDB-lite"/>
    </source>
</evidence>
<feature type="region of interest" description="Disordered" evidence="1">
    <location>
        <begin position="130"/>
        <end position="150"/>
    </location>
</feature>
<gene>
    <name evidence="2" type="ORF">PITC_022520</name>
</gene>
<dbReference type="Gene3D" id="3.40.390.10">
    <property type="entry name" value="Collagenase (Catalytic Domain)"/>
    <property type="match status" value="1"/>
</dbReference>
<proteinExistence type="predicted"/>
<dbReference type="InterPro" id="IPR024079">
    <property type="entry name" value="MetalloPept_cat_dom_sf"/>
</dbReference>
<name>A0A0A2K986_PENIT</name>
<dbReference type="Proteomes" id="UP000030104">
    <property type="component" value="Unassembled WGS sequence"/>
</dbReference>
<comment type="caution">
    <text evidence="2">The sequence shown here is derived from an EMBL/GenBank/DDBJ whole genome shotgun (WGS) entry which is preliminary data.</text>
</comment>
<feature type="compositionally biased region" description="Basic and acidic residues" evidence="1">
    <location>
        <begin position="140"/>
        <end position="150"/>
    </location>
</feature>
<dbReference type="GO" id="GO:0008237">
    <property type="term" value="F:metallopeptidase activity"/>
    <property type="evidence" value="ECO:0007669"/>
    <property type="project" value="InterPro"/>
</dbReference>
<evidence type="ECO:0000313" key="3">
    <source>
        <dbReference type="Proteomes" id="UP000030104"/>
    </source>
</evidence>
<dbReference type="EMBL" id="JQGA01001585">
    <property type="protein sequence ID" value="KGO64402.1"/>
    <property type="molecule type" value="Genomic_DNA"/>
</dbReference>
<keyword evidence="3" id="KW-1185">Reference proteome</keyword>
<evidence type="ECO:0000313" key="2">
    <source>
        <dbReference type="EMBL" id="KGO64402.1"/>
    </source>
</evidence>
<sequence length="195" mass="21960">MATTGWAIVFCPPFFDSPKSSRYINDITKEDHAIWEMGSLESLERTVLHECMHADKFGLRPHIEDKIYGESSCRDFAKIYKTGGGPGGSVVNIKTSRNADSFAWMFVFNWFEDKFKWAYGSMPDPSIPGMPPTYVSGGPQDKRDKRPEKDMEVVDYEGGVRDVDIVMGKAPHGCRLEKDEKGVASLECDDDDDED</sequence>
<dbReference type="AlphaFoldDB" id="A0A0A2K986"/>
<dbReference type="OrthoDB" id="3482317at2759"/>
<dbReference type="HOGENOM" id="CLU_1396775_0_0_1"/>
<reference evidence="2 3" key="1">
    <citation type="journal article" date="2015" name="Mol. Plant Microbe Interact.">
        <title>Genome, transcriptome, and functional analyses of Penicillium expansum provide new insights into secondary metabolism and pathogenicity.</title>
        <authorList>
            <person name="Ballester A.R."/>
            <person name="Marcet-Houben M."/>
            <person name="Levin E."/>
            <person name="Sela N."/>
            <person name="Selma-Lazaro C."/>
            <person name="Carmona L."/>
            <person name="Wisniewski M."/>
            <person name="Droby S."/>
            <person name="Gonzalez-Candelas L."/>
            <person name="Gabaldon T."/>
        </authorList>
    </citation>
    <scope>NUCLEOTIDE SEQUENCE [LARGE SCALE GENOMIC DNA]</scope>
    <source>
        <strain evidence="2 3">PHI-1</strain>
    </source>
</reference>
<protein>
    <submittedName>
        <fullName evidence="2">Uncharacterized protein</fullName>
    </submittedName>
</protein>
<organism evidence="2 3">
    <name type="scientific">Penicillium italicum</name>
    <name type="common">Blue mold</name>
    <dbReference type="NCBI Taxonomy" id="40296"/>
    <lineage>
        <taxon>Eukaryota</taxon>
        <taxon>Fungi</taxon>
        <taxon>Dikarya</taxon>
        <taxon>Ascomycota</taxon>
        <taxon>Pezizomycotina</taxon>
        <taxon>Eurotiomycetes</taxon>
        <taxon>Eurotiomycetidae</taxon>
        <taxon>Eurotiales</taxon>
        <taxon>Aspergillaceae</taxon>
        <taxon>Penicillium</taxon>
    </lineage>
</organism>
<accession>A0A0A2K986</accession>